<name>A0A0U3FAR6_9CREN</name>
<dbReference type="Proteomes" id="UP000060043">
    <property type="component" value="Chromosome"/>
</dbReference>
<sequence length="203" mass="21839">MSENLAITIATIVVKLFAIIDPFSVLPFLLAIYEEANRDSQEKVSWNYMINKITIAILILLTLFSLIGRPLLDFLGLSAQALQIAGGVLLVYLGIDTMGGFQQLRFIRSLREAIVTPIATPLLVGPGTMTALISLSVDYNPLELVISSGIVTLLVYLSLLSGPYLVKILGQTGTVAAGRFTAIIIAAFGVQLILSGISQLNFK</sequence>
<evidence type="ECO:0000256" key="2">
    <source>
        <dbReference type="ARBA" id="ARBA00009784"/>
    </source>
</evidence>
<comment type="subcellular location">
    <subcellularLocation>
        <location evidence="1 7">Cell membrane</location>
        <topology evidence="1 7">Multi-pass membrane protein</topology>
    </subcellularLocation>
</comment>
<feature type="transmembrane region" description="Helical" evidence="7">
    <location>
        <begin position="114"/>
        <end position="133"/>
    </location>
</feature>
<dbReference type="STRING" id="1435377.SUSAZ_07515"/>
<evidence type="ECO:0000256" key="1">
    <source>
        <dbReference type="ARBA" id="ARBA00004651"/>
    </source>
</evidence>
<reference evidence="10 11" key="1">
    <citation type="submission" date="2015-12" db="EMBL/GenBank/DDBJ databases">
        <title>A stable core within a dynamic pangenome in Sulfolobus acidocaldarius.</title>
        <authorList>
            <person name="Anderson R."/>
            <person name="Kouris A."/>
            <person name="Seward C."/>
            <person name="Campbell K."/>
            <person name="Whitaker R."/>
        </authorList>
    </citation>
    <scope>NUCLEOTIDE SEQUENCE [LARGE SCALE GENOMIC DNA]</scope>
    <source>
        <strain evidence="8 11">GG12-C01-09</strain>
        <strain evidence="9 10">NG05B_CO5_07</strain>
    </source>
</reference>
<feature type="transmembrane region" description="Helical" evidence="7">
    <location>
        <begin position="145"/>
        <end position="166"/>
    </location>
</feature>
<dbReference type="Proteomes" id="UP000065473">
    <property type="component" value="Chromosome"/>
</dbReference>
<dbReference type="Pfam" id="PF01914">
    <property type="entry name" value="MarC"/>
    <property type="match status" value="1"/>
</dbReference>
<accession>A0A0U3FAR6</accession>
<feature type="transmembrane region" description="Helical" evidence="7">
    <location>
        <begin position="6"/>
        <end position="33"/>
    </location>
</feature>
<feature type="transmembrane region" description="Helical" evidence="7">
    <location>
        <begin position="45"/>
        <end position="68"/>
    </location>
</feature>
<feature type="transmembrane region" description="Helical" evidence="7">
    <location>
        <begin position="178"/>
        <end position="197"/>
    </location>
</feature>
<keyword evidence="6 7" id="KW-0472">Membrane</keyword>
<dbReference type="PaxDb" id="1435377-SUSAZ_07515"/>
<feature type="transmembrane region" description="Helical" evidence="7">
    <location>
        <begin position="74"/>
        <end position="93"/>
    </location>
</feature>
<dbReference type="GO" id="GO:0005886">
    <property type="term" value="C:plasma membrane"/>
    <property type="evidence" value="ECO:0007669"/>
    <property type="project" value="UniProtKB-SubCell"/>
</dbReference>
<dbReference type="EMBL" id="CP013695">
    <property type="protein sequence ID" value="ALU30982.1"/>
    <property type="molecule type" value="Genomic_DNA"/>
</dbReference>
<dbReference type="PANTHER" id="PTHR33508">
    <property type="entry name" value="UPF0056 MEMBRANE PROTEIN YHCE"/>
    <property type="match status" value="1"/>
</dbReference>
<evidence type="ECO:0000256" key="6">
    <source>
        <dbReference type="ARBA" id="ARBA00023136"/>
    </source>
</evidence>
<organism evidence="8 11">
    <name type="scientific">Sulfolobus acidocaldarius</name>
    <dbReference type="NCBI Taxonomy" id="2285"/>
    <lineage>
        <taxon>Archaea</taxon>
        <taxon>Thermoproteota</taxon>
        <taxon>Thermoprotei</taxon>
        <taxon>Sulfolobales</taxon>
        <taxon>Sulfolobaceae</taxon>
        <taxon>Sulfolobus</taxon>
    </lineage>
</organism>
<evidence type="ECO:0000313" key="10">
    <source>
        <dbReference type="Proteomes" id="UP000060043"/>
    </source>
</evidence>
<evidence type="ECO:0000256" key="3">
    <source>
        <dbReference type="ARBA" id="ARBA00022475"/>
    </source>
</evidence>
<dbReference type="RefSeq" id="WP_011278404.1">
    <property type="nucleotide sequence ID" value="NZ_BHWZ01000003.1"/>
</dbReference>
<evidence type="ECO:0000313" key="9">
    <source>
        <dbReference type="EMBL" id="ALU30982.1"/>
    </source>
</evidence>
<dbReference type="AlphaFoldDB" id="A0A0U3FAR6"/>
<evidence type="ECO:0000256" key="5">
    <source>
        <dbReference type="ARBA" id="ARBA00022989"/>
    </source>
</evidence>
<evidence type="ECO:0000256" key="4">
    <source>
        <dbReference type="ARBA" id="ARBA00022692"/>
    </source>
</evidence>
<gene>
    <name evidence="8" type="ORF">ATY89_10160</name>
    <name evidence="9" type="ORF">ATZ20_01715</name>
</gene>
<protein>
    <recommendedName>
        <fullName evidence="7">UPF0056 membrane protein</fullName>
    </recommendedName>
</protein>
<comment type="similarity">
    <text evidence="2 7">Belongs to the UPF0056 (MarC) family.</text>
</comment>
<dbReference type="PANTHER" id="PTHR33508:SF1">
    <property type="entry name" value="UPF0056 MEMBRANE PROTEIN YHCE"/>
    <property type="match status" value="1"/>
</dbReference>
<evidence type="ECO:0000313" key="11">
    <source>
        <dbReference type="Proteomes" id="UP000065473"/>
    </source>
</evidence>
<evidence type="ECO:0000256" key="7">
    <source>
        <dbReference type="RuleBase" id="RU362048"/>
    </source>
</evidence>
<dbReference type="OrthoDB" id="10856at2157"/>
<dbReference type="EMBL" id="CP013694">
    <property type="protein sequence ID" value="ALU30266.1"/>
    <property type="molecule type" value="Genomic_DNA"/>
</dbReference>
<dbReference type="OMA" id="IMDPPGI"/>
<dbReference type="GeneID" id="14552082"/>
<evidence type="ECO:0000313" key="8">
    <source>
        <dbReference type="EMBL" id="ALU30266.1"/>
    </source>
</evidence>
<keyword evidence="4 7" id="KW-0812">Transmembrane</keyword>
<keyword evidence="3" id="KW-1003">Cell membrane</keyword>
<keyword evidence="5 7" id="KW-1133">Transmembrane helix</keyword>
<dbReference type="InterPro" id="IPR002771">
    <property type="entry name" value="Multi_antbiot-R_MarC"/>
</dbReference>
<proteinExistence type="inferred from homology"/>